<proteinExistence type="predicted"/>
<evidence type="ECO:0000313" key="5">
    <source>
        <dbReference type="Proteomes" id="UP000254396"/>
    </source>
</evidence>
<keyword evidence="1" id="KW-1133">Transmembrane helix</keyword>
<protein>
    <submittedName>
        <fullName evidence="2">Uncharacterized protein</fullName>
    </submittedName>
</protein>
<feature type="transmembrane region" description="Helical" evidence="1">
    <location>
        <begin position="6"/>
        <end position="28"/>
    </location>
</feature>
<dbReference type="AlphaFoldDB" id="A0A855U608"/>
<name>A0A855U608_ENTFL</name>
<keyword evidence="1" id="KW-0472">Membrane</keyword>
<keyword evidence="1" id="KW-0812">Transmembrane</keyword>
<evidence type="ECO:0000256" key="1">
    <source>
        <dbReference type="SAM" id="Phobius"/>
    </source>
</evidence>
<dbReference type="EMBL" id="UGIX01000001">
    <property type="protein sequence ID" value="STP67991.1"/>
    <property type="molecule type" value="Genomic_DNA"/>
</dbReference>
<gene>
    <name evidence="2" type="ORF">DAI13_05455</name>
    <name evidence="3" type="ORF">NCTC13379_02742</name>
</gene>
<reference evidence="3 5" key="2">
    <citation type="submission" date="2018-06" db="EMBL/GenBank/DDBJ databases">
        <authorList>
            <consortium name="Pathogen Informatics"/>
            <person name="Doyle S."/>
        </authorList>
    </citation>
    <scope>NUCLEOTIDE SEQUENCE [LARGE SCALE GENOMIC DNA]</scope>
    <source>
        <strain evidence="3 5">NCTC13379</strain>
    </source>
</reference>
<evidence type="ECO:0000313" key="2">
    <source>
        <dbReference type="EMBL" id="PTN77203.1"/>
    </source>
</evidence>
<feature type="transmembrane region" description="Helical" evidence="1">
    <location>
        <begin position="40"/>
        <end position="60"/>
    </location>
</feature>
<organism evidence="2 4">
    <name type="scientific">Enterococcus faecalis</name>
    <name type="common">Streptococcus faecalis</name>
    <dbReference type="NCBI Taxonomy" id="1351"/>
    <lineage>
        <taxon>Bacteria</taxon>
        <taxon>Bacillati</taxon>
        <taxon>Bacillota</taxon>
        <taxon>Bacilli</taxon>
        <taxon>Lactobacillales</taxon>
        <taxon>Enterococcaceae</taxon>
        <taxon>Enterococcus</taxon>
    </lineage>
</organism>
<accession>A0A855U608</accession>
<dbReference type="Proteomes" id="UP000244140">
    <property type="component" value="Unassembled WGS sequence"/>
</dbReference>
<dbReference type="Proteomes" id="UP000254396">
    <property type="component" value="Unassembled WGS sequence"/>
</dbReference>
<reference evidence="2 4" key="1">
    <citation type="submission" date="2018-04" db="EMBL/GenBank/DDBJ databases">
        <authorList>
            <person name="Van Tyne D."/>
        </authorList>
    </citation>
    <scope>NUCLEOTIDE SEQUENCE [LARGE SCALE GENOMIC DNA]</scope>
    <source>
        <strain evidence="2 4">B2535</strain>
    </source>
</reference>
<evidence type="ECO:0000313" key="3">
    <source>
        <dbReference type="EMBL" id="STP67991.1"/>
    </source>
</evidence>
<comment type="caution">
    <text evidence="2">The sequence shown here is derived from an EMBL/GenBank/DDBJ whole genome shotgun (WGS) entry which is preliminary data.</text>
</comment>
<sequence length="94" mass="10704">MNLLKYISSFIWMLCSLGIIYAILRMITSVSKTDFSGNGTKIYLILIVLYTLGTIGLGMLVSKKWFYFLIIFISLCVLSPIILILILNYTNLLK</sequence>
<evidence type="ECO:0000313" key="4">
    <source>
        <dbReference type="Proteomes" id="UP000244140"/>
    </source>
</evidence>
<feature type="transmembrane region" description="Helical" evidence="1">
    <location>
        <begin position="66"/>
        <end position="89"/>
    </location>
</feature>
<dbReference type="EMBL" id="PZZH01000001">
    <property type="protein sequence ID" value="PTN77203.1"/>
    <property type="molecule type" value="Genomic_DNA"/>
</dbReference>